<accession>A0ABR1VX66</accession>
<gene>
    <name evidence="1" type="ORF">PG997_010513</name>
</gene>
<organism evidence="1 2">
    <name type="scientific">Apiospora hydei</name>
    <dbReference type="NCBI Taxonomy" id="1337664"/>
    <lineage>
        <taxon>Eukaryota</taxon>
        <taxon>Fungi</taxon>
        <taxon>Dikarya</taxon>
        <taxon>Ascomycota</taxon>
        <taxon>Pezizomycotina</taxon>
        <taxon>Sordariomycetes</taxon>
        <taxon>Xylariomycetidae</taxon>
        <taxon>Amphisphaeriales</taxon>
        <taxon>Apiosporaceae</taxon>
        <taxon>Apiospora</taxon>
    </lineage>
</organism>
<name>A0ABR1VX66_9PEZI</name>
<proteinExistence type="predicted"/>
<dbReference type="GeneID" id="92047888"/>
<dbReference type="RefSeq" id="XP_066666790.1">
    <property type="nucleotide sequence ID" value="XM_066814828.1"/>
</dbReference>
<comment type="caution">
    <text evidence="1">The sequence shown here is derived from an EMBL/GenBank/DDBJ whole genome shotgun (WGS) entry which is preliminary data.</text>
</comment>
<evidence type="ECO:0000313" key="1">
    <source>
        <dbReference type="EMBL" id="KAK8075850.1"/>
    </source>
</evidence>
<keyword evidence="2" id="KW-1185">Reference proteome</keyword>
<dbReference type="Proteomes" id="UP001433268">
    <property type="component" value="Unassembled WGS sequence"/>
</dbReference>
<sequence>MAMMPAIKIFNLFEDYIGIHLETQDLRVELHHRLLPLVDILLPLLHLGLDLGDEPPVPRRRVHKWVLLVLYGAAVRDRHLAIVAGLGQVIIGAARGRLVEILGPQRPVVEDSKVLQVLLGFPDVLARVVELLFYLHDVVLGEGRALVL</sequence>
<reference evidence="1 2" key="1">
    <citation type="submission" date="2023-01" db="EMBL/GenBank/DDBJ databases">
        <title>Analysis of 21 Apiospora genomes using comparative genomics revels a genus with tremendous synthesis potential of carbohydrate active enzymes and secondary metabolites.</title>
        <authorList>
            <person name="Sorensen T."/>
        </authorList>
    </citation>
    <scope>NUCLEOTIDE SEQUENCE [LARGE SCALE GENOMIC DNA]</scope>
    <source>
        <strain evidence="1 2">CBS 114990</strain>
    </source>
</reference>
<dbReference type="EMBL" id="JAQQWN010000007">
    <property type="protein sequence ID" value="KAK8075850.1"/>
    <property type="molecule type" value="Genomic_DNA"/>
</dbReference>
<evidence type="ECO:0000313" key="2">
    <source>
        <dbReference type="Proteomes" id="UP001433268"/>
    </source>
</evidence>
<protein>
    <submittedName>
        <fullName evidence="1">Uncharacterized protein</fullName>
    </submittedName>
</protein>